<evidence type="ECO:0000256" key="3">
    <source>
        <dbReference type="SAM" id="MobiDB-lite"/>
    </source>
</evidence>
<accession>A0A8J5QRR8</accession>
<comment type="caution">
    <text evidence="5">The sequence shown here is derived from an EMBL/GenBank/DDBJ whole genome shotgun (WGS) entry which is preliminary data.</text>
</comment>
<feature type="region of interest" description="Disordered" evidence="3">
    <location>
        <begin position="229"/>
        <end position="288"/>
    </location>
</feature>
<feature type="compositionally biased region" description="Low complexity" evidence="3">
    <location>
        <begin position="253"/>
        <end position="277"/>
    </location>
</feature>
<feature type="compositionally biased region" description="Polar residues" evidence="3">
    <location>
        <begin position="434"/>
        <end position="446"/>
    </location>
</feature>
<dbReference type="GO" id="GO:0034453">
    <property type="term" value="P:microtubule anchoring"/>
    <property type="evidence" value="ECO:0007669"/>
    <property type="project" value="InterPro"/>
</dbReference>
<dbReference type="EMBL" id="JAAOIC020000048">
    <property type="protein sequence ID" value="KAG8036881.1"/>
    <property type="molecule type" value="Genomic_DNA"/>
</dbReference>
<feature type="compositionally biased region" description="Basic and acidic residues" evidence="3">
    <location>
        <begin position="465"/>
        <end position="476"/>
    </location>
</feature>
<evidence type="ECO:0000313" key="5">
    <source>
        <dbReference type="EMBL" id="KAG8036881.1"/>
    </source>
</evidence>
<dbReference type="PANTHER" id="PTHR15431">
    <property type="entry name" value="FGFR1 ONCOGENE PARTNER/LISH DOMAIN-CONTAINING PROTEIN"/>
    <property type="match status" value="1"/>
</dbReference>
<gene>
    <name evidence="5" type="ORF">G9C98_004203</name>
</gene>
<organism evidence="5 6">
    <name type="scientific">Cotesia typhae</name>
    <dbReference type="NCBI Taxonomy" id="2053667"/>
    <lineage>
        <taxon>Eukaryota</taxon>
        <taxon>Metazoa</taxon>
        <taxon>Ecdysozoa</taxon>
        <taxon>Arthropoda</taxon>
        <taxon>Hexapoda</taxon>
        <taxon>Insecta</taxon>
        <taxon>Pterygota</taxon>
        <taxon>Neoptera</taxon>
        <taxon>Endopterygota</taxon>
        <taxon>Hymenoptera</taxon>
        <taxon>Apocrita</taxon>
        <taxon>Ichneumonoidea</taxon>
        <taxon>Braconidae</taxon>
        <taxon>Microgastrinae</taxon>
        <taxon>Cotesia</taxon>
    </lineage>
</organism>
<dbReference type="OrthoDB" id="2160638at2759"/>
<evidence type="ECO:0000313" key="6">
    <source>
        <dbReference type="Proteomes" id="UP000729913"/>
    </source>
</evidence>
<evidence type="ECO:0000259" key="4">
    <source>
        <dbReference type="Pfam" id="PF09398"/>
    </source>
</evidence>
<reference evidence="5" key="1">
    <citation type="submission" date="2020-03" db="EMBL/GenBank/DDBJ databases">
        <authorList>
            <person name="Chebbi M.A."/>
            <person name="Drezen J.M."/>
        </authorList>
    </citation>
    <scope>NUCLEOTIDE SEQUENCE</scope>
    <source>
        <tissue evidence="5">Whole body</tissue>
    </source>
</reference>
<evidence type="ECO:0000256" key="1">
    <source>
        <dbReference type="ARBA" id="ARBA00022490"/>
    </source>
</evidence>
<sequence length="520" mass="57289">MIDGNISMEEDTELRDLVVQTLENNGVLAKVRAELRASVFLALEEQESVVNPEPLLNKTVKQYLANSEGKLLFSLVREFLEYFGLDYTISVYDPETYIGKEYNYMGRNKLCEKLGINSTEPLLGELLKNSINGAFNNSKNESINDSNLKSCETSNIQNATFDVSIPQVVHKESTSLSNDNDSSEKAESISDFNQEIPINVTITDKKTSGKILTNALIDTSSCEVHNKSLRENTSSENDCETDNNKLDDNETGNNNLSTSSHNNLSPTQNNQNAPTTNCPSYGKKNDNESKKLMNKSEHLIKFDESNIVESELDSNEDESKSKVTAAVTTAVSSVELQNTNNAQNLRKVDVDNNSFSKTVYFEEIIVDGKFEKVGATKKNESLLGNLPPLVPKTNSIFSDLPPLNGKKTNINDLKELMDIGLTGDVDNYEEDFVSSASGSTNEQSPAKNPDKNIESPVKQLPQTVIDDKSQSARSEEISEDIDEIEEVLSTNISCLDDTSGDNKSIANFAMGNALDCTEKA</sequence>
<dbReference type="Pfam" id="PF09398">
    <property type="entry name" value="FOP_dimer"/>
    <property type="match status" value="1"/>
</dbReference>
<evidence type="ECO:0000256" key="2">
    <source>
        <dbReference type="ARBA" id="ARBA00023212"/>
    </source>
</evidence>
<dbReference type="InterPro" id="IPR018993">
    <property type="entry name" value="FOP_dimerisation-dom_N"/>
</dbReference>
<feature type="region of interest" description="Disordered" evidence="3">
    <location>
        <begin position="433"/>
        <end position="480"/>
    </location>
</feature>
<dbReference type="AlphaFoldDB" id="A0A8J5QRR8"/>
<dbReference type="Proteomes" id="UP000729913">
    <property type="component" value="Unassembled WGS sequence"/>
</dbReference>
<keyword evidence="2" id="KW-0206">Cytoskeleton</keyword>
<keyword evidence="6" id="KW-1185">Reference proteome</keyword>
<dbReference type="PANTHER" id="PTHR15431:SF9">
    <property type="entry name" value="CENTROSOMAL PROTEIN 43"/>
    <property type="match status" value="1"/>
</dbReference>
<proteinExistence type="predicted"/>
<name>A0A8J5QRR8_9HYME</name>
<reference evidence="5" key="2">
    <citation type="submission" date="2021-04" db="EMBL/GenBank/DDBJ databases">
        <title>Genome-wide patterns of bracovirus chromosomal integration into multiple host tissues during parasitism.</title>
        <authorList>
            <person name="Chebbi M.A.C."/>
        </authorList>
    </citation>
    <scope>NUCLEOTIDE SEQUENCE</scope>
    <source>
        <tissue evidence="5">Whole body</tissue>
    </source>
</reference>
<dbReference type="GO" id="GO:0005813">
    <property type="term" value="C:centrosome"/>
    <property type="evidence" value="ECO:0007669"/>
    <property type="project" value="TreeGrafter"/>
</dbReference>
<keyword evidence="1" id="KW-0963">Cytoplasm</keyword>
<feature type="domain" description="FGFR1 oncogene partner (FOP) N-terminal dimerisation" evidence="4">
    <location>
        <begin position="54"/>
        <end position="128"/>
    </location>
</feature>
<protein>
    <recommendedName>
        <fullName evidence="4">FGFR1 oncogene partner (FOP) N-terminal dimerisation domain-containing protein</fullName>
    </recommendedName>
</protein>